<comment type="function">
    <text evidence="1">Could be involved in insertion of integral membrane proteins into the membrane.</text>
</comment>
<evidence type="ECO:0000256" key="1">
    <source>
        <dbReference type="HAMAP-Rule" id="MF_00386"/>
    </source>
</evidence>
<evidence type="ECO:0000313" key="3">
    <source>
        <dbReference type="EMBL" id="TDT69829.1"/>
    </source>
</evidence>
<dbReference type="AlphaFoldDB" id="A0AA46DYF9"/>
<reference evidence="3 4" key="1">
    <citation type="submission" date="2019-03" db="EMBL/GenBank/DDBJ databases">
        <title>Genomic Encyclopedia of Type Strains, Phase IV (KMG-IV): sequencing the most valuable type-strain genomes for metagenomic binning, comparative biology and taxonomic classification.</title>
        <authorList>
            <person name="Goeker M."/>
        </authorList>
    </citation>
    <scope>NUCLEOTIDE SEQUENCE [LARGE SCALE GENOMIC DNA]</scope>
    <source>
        <strain evidence="3 4">DSM 100055</strain>
    </source>
</reference>
<dbReference type="EMBL" id="SOBG01000005">
    <property type="protein sequence ID" value="TDT69829.1"/>
    <property type="molecule type" value="Genomic_DNA"/>
</dbReference>
<evidence type="ECO:0000313" key="4">
    <source>
        <dbReference type="Proteomes" id="UP000294678"/>
    </source>
</evidence>
<dbReference type="NCBIfam" id="TIGR00278">
    <property type="entry name" value="membrane protein insertion efficiency factor YidD"/>
    <property type="match status" value="1"/>
</dbReference>
<dbReference type="RefSeq" id="WP_134113240.1">
    <property type="nucleotide sequence ID" value="NZ_SOBG01000005.1"/>
</dbReference>
<dbReference type="InterPro" id="IPR002696">
    <property type="entry name" value="Membr_insert_effic_factor_YidD"/>
</dbReference>
<organism evidence="3 4">
    <name type="scientific">Hypnocyclicus thermotrophus</name>
    <dbReference type="NCBI Taxonomy" id="1627895"/>
    <lineage>
        <taxon>Bacteria</taxon>
        <taxon>Fusobacteriati</taxon>
        <taxon>Fusobacteriota</taxon>
        <taxon>Fusobacteriia</taxon>
        <taxon>Fusobacteriales</taxon>
        <taxon>Fusobacteriaceae</taxon>
        <taxon>Hypnocyclicus</taxon>
    </lineage>
</organism>
<comment type="caution">
    <text evidence="3">The sequence shown here is derived from an EMBL/GenBank/DDBJ whole genome shotgun (WGS) entry which is preliminary data.</text>
</comment>
<dbReference type="SMART" id="SM01234">
    <property type="entry name" value="Haemolytic"/>
    <property type="match status" value="1"/>
</dbReference>
<accession>A0AA46DYF9</accession>
<dbReference type="HAMAP" id="MF_00386">
    <property type="entry name" value="UPF0161_YidD"/>
    <property type="match status" value="1"/>
</dbReference>
<dbReference type="Proteomes" id="UP000294678">
    <property type="component" value="Unassembled WGS sequence"/>
</dbReference>
<dbReference type="Pfam" id="PF01809">
    <property type="entry name" value="YidD"/>
    <property type="match status" value="1"/>
</dbReference>
<keyword evidence="4" id="KW-1185">Reference proteome</keyword>
<name>A0AA46DYF9_9FUSO</name>
<dbReference type="PANTHER" id="PTHR33383">
    <property type="entry name" value="MEMBRANE PROTEIN INSERTION EFFICIENCY FACTOR-RELATED"/>
    <property type="match status" value="1"/>
</dbReference>
<comment type="similarity">
    <text evidence="1">Belongs to the UPF0161 family.</text>
</comment>
<comment type="subcellular location">
    <subcellularLocation>
        <location evidence="1">Cell membrane</location>
        <topology evidence="1">Peripheral membrane protein</topology>
        <orientation evidence="1">Cytoplasmic side</orientation>
    </subcellularLocation>
</comment>
<keyword evidence="1" id="KW-1003">Cell membrane</keyword>
<gene>
    <name evidence="3" type="ORF">EV215_1371</name>
</gene>
<keyword evidence="1" id="KW-0472">Membrane</keyword>
<dbReference type="GO" id="GO:0005886">
    <property type="term" value="C:plasma membrane"/>
    <property type="evidence" value="ECO:0007669"/>
    <property type="project" value="UniProtKB-SubCell"/>
</dbReference>
<evidence type="ECO:0000256" key="2">
    <source>
        <dbReference type="SAM" id="MobiDB-lite"/>
    </source>
</evidence>
<feature type="region of interest" description="Disordered" evidence="2">
    <location>
        <begin position="62"/>
        <end position="85"/>
    </location>
</feature>
<sequence length="85" mass="9681">MKKILIFLIKIYQKIMSPILGNNCKYYPSCSNYSIEAIKEHGIIKGSILSIWRILRCNPWSHGGYDPVPKKNKKGGKNVNNSKSN</sequence>
<dbReference type="PANTHER" id="PTHR33383:SF1">
    <property type="entry name" value="MEMBRANE PROTEIN INSERTION EFFICIENCY FACTOR-RELATED"/>
    <property type="match status" value="1"/>
</dbReference>
<protein>
    <recommendedName>
        <fullName evidence="1">Putative membrane protein insertion efficiency factor</fullName>
    </recommendedName>
</protein>
<proteinExistence type="inferred from homology"/>